<evidence type="ECO:0008006" key="4">
    <source>
        <dbReference type="Google" id="ProtNLM"/>
    </source>
</evidence>
<evidence type="ECO:0000256" key="1">
    <source>
        <dbReference type="SAM" id="Phobius"/>
    </source>
</evidence>
<dbReference type="Pfam" id="PF20077">
    <property type="entry name" value="CcmD_alt"/>
    <property type="match status" value="1"/>
</dbReference>
<evidence type="ECO:0000313" key="2">
    <source>
        <dbReference type="EMBL" id="PKD44671.1"/>
    </source>
</evidence>
<keyword evidence="1" id="KW-0812">Transmembrane</keyword>
<gene>
    <name evidence="2" type="ORF">CWD77_04190</name>
</gene>
<dbReference type="AlphaFoldDB" id="A0A2N0VKJ3"/>
<keyword evidence="1" id="KW-1133">Transmembrane helix</keyword>
<dbReference type="Proteomes" id="UP000233398">
    <property type="component" value="Unassembled WGS sequence"/>
</dbReference>
<dbReference type="EMBL" id="PISP01000001">
    <property type="protein sequence ID" value="PKD44671.1"/>
    <property type="molecule type" value="Genomic_DNA"/>
</dbReference>
<protein>
    <recommendedName>
        <fullName evidence="4">CcmD family protein</fullName>
    </recommendedName>
</protein>
<keyword evidence="3" id="KW-1185">Reference proteome</keyword>
<evidence type="ECO:0000313" key="3">
    <source>
        <dbReference type="Proteomes" id="UP000233398"/>
    </source>
</evidence>
<sequence length="96" mass="10770">MNLISVQDTVNTAVDTLSQSYGDRWEGTGAEESSALIQFMSSNDLIYVVLGVSLIIWFVLLFVMFRVDRKITGLEEKLEASKRSDESTETDSDENI</sequence>
<proteinExistence type="predicted"/>
<keyword evidence="1" id="KW-0472">Membrane</keyword>
<dbReference type="RefSeq" id="WP_101071962.1">
    <property type="nucleotide sequence ID" value="NZ_PISP01000001.1"/>
</dbReference>
<dbReference type="OrthoDB" id="1525171at2"/>
<accession>A0A2N0VKJ3</accession>
<organism evidence="2 3">
    <name type="scientific">Rhodohalobacter barkolensis</name>
    <dbReference type="NCBI Taxonomy" id="2053187"/>
    <lineage>
        <taxon>Bacteria</taxon>
        <taxon>Pseudomonadati</taxon>
        <taxon>Balneolota</taxon>
        <taxon>Balneolia</taxon>
        <taxon>Balneolales</taxon>
        <taxon>Balneolaceae</taxon>
        <taxon>Rhodohalobacter</taxon>
    </lineage>
</organism>
<reference evidence="2 3" key="1">
    <citation type="submission" date="2017-11" db="EMBL/GenBank/DDBJ databases">
        <title>Rhodohalobacter 15182 sp. nov., isolated from a salt lake.</title>
        <authorList>
            <person name="Han S."/>
        </authorList>
    </citation>
    <scope>NUCLEOTIDE SEQUENCE [LARGE SCALE GENOMIC DNA]</scope>
    <source>
        <strain evidence="2 3">15182</strain>
    </source>
</reference>
<comment type="caution">
    <text evidence="2">The sequence shown here is derived from an EMBL/GenBank/DDBJ whole genome shotgun (WGS) entry which is preliminary data.</text>
</comment>
<feature type="transmembrane region" description="Helical" evidence="1">
    <location>
        <begin position="45"/>
        <end position="65"/>
    </location>
</feature>
<name>A0A2N0VKJ3_9BACT</name>